<organism evidence="3 4">
    <name type="scientific">Croceicoccus marinus</name>
    <dbReference type="NCBI Taxonomy" id="450378"/>
    <lineage>
        <taxon>Bacteria</taxon>
        <taxon>Pseudomonadati</taxon>
        <taxon>Pseudomonadota</taxon>
        <taxon>Alphaproteobacteria</taxon>
        <taxon>Sphingomonadales</taxon>
        <taxon>Erythrobacteraceae</taxon>
        <taxon>Croceicoccus</taxon>
    </lineage>
</organism>
<keyword evidence="1" id="KW-1133">Transmembrane helix</keyword>
<feature type="transmembrane region" description="Helical" evidence="1">
    <location>
        <begin position="308"/>
        <end position="324"/>
    </location>
</feature>
<dbReference type="Proteomes" id="UP000515297">
    <property type="component" value="Chromosome"/>
</dbReference>
<dbReference type="PANTHER" id="PTHR33121:SF70">
    <property type="entry name" value="SIGNALING PROTEIN YKOW"/>
    <property type="match status" value="1"/>
</dbReference>
<sequence>MRAHIPRFRLEPRTRRRLSQVLLSLVAALAVLFGLDIPKLIDEVPRVFVSRMMQRPVSGEIVLVSTDRDSGKRDSVAERQAAAITALDRMSPKLIVFEGRFAEDDPGIPLLRNAIANAKTPVIVAWPATAGQITEQNTRGRLTRQETLSFYRAAYLPVEGEAVDANRTSLTGYVFEAADYFETNEGPLPTLGTALVGDSVPRTGVYPIDFRFSPSSVPTVPLASLEGDADAADKIEGKRIVIAVPRSSTSTLVNTPLNKSMPSALVGIIAAETLMSRSLLPVSWYLPFSGFGLLLLAVALLPSRPRHFSYFIITLFSLVAPFLAAKFDLLLPTGMVYTLLAIYAAIRLRSNWRERAAGIDTVSGLSNFHALQEDFSKSQGRLIVARVENFEEILASLEPTLHRSFIQQISQRLTIGNGATVYTDTTGHFAWFDDLDHAKSHIMGLLALASAPLRVSERTLDFSCAFGILDSDITKPRQAISATIVAAEVALKRPSRMALVSEQGGSDTDWQLSLHSSLDHAIAHQHIYLLFQPQCLLESGHVVGAEALVRWKHPQRGEISPSDFIPFIEKAGRLKPLTAHTLRLAARSANVALNAGARISVNISATLLAEHDFVSLICDNIAAGGGRPQAITIEITETAKIEDFRTAARNLERLQEKGFHVSLDDFGTGEANLSLLVGLPCDEIKIDRSFVALAQHNERARIVIRALNDTARKAGMRLVAEGIETETEQDLLISLGCVIGQGFLYGRPMRISELLSMLDVRESCEPRKLTLY</sequence>
<proteinExistence type="predicted"/>
<dbReference type="InterPro" id="IPR050706">
    <property type="entry name" value="Cyclic-di-GMP_PDE-like"/>
</dbReference>
<name>A0A7G6VR67_9SPHN</name>
<dbReference type="SUPFAM" id="SSF141868">
    <property type="entry name" value="EAL domain-like"/>
    <property type="match status" value="1"/>
</dbReference>
<evidence type="ECO:0000313" key="3">
    <source>
        <dbReference type="EMBL" id="QNE04232.1"/>
    </source>
</evidence>
<feature type="domain" description="EAL" evidence="2">
    <location>
        <begin position="511"/>
        <end position="762"/>
    </location>
</feature>
<reference evidence="3 4" key="1">
    <citation type="submission" date="2020-08" db="EMBL/GenBank/DDBJ databases">
        <authorList>
            <person name="Liu G."/>
            <person name="Sun C."/>
        </authorList>
    </citation>
    <scope>NUCLEOTIDE SEQUENCE [LARGE SCALE GENOMIC DNA]</scope>
    <source>
        <strain evidence="3 4">OT19</strain>
    </source>
</reference>
<protein>
    <submittedName>
        <fullName evidence="3">EAL domain-containing protein</fullName>
    </submittedName>
</protein>
<dbReference type="EMBL" id="CP060052">
    <property type="protein sequence ID" value="QNE04232.1"/>
    <property type="molecule type" value="Genomic_DNA"/>
</dbReference>
<dbReference type="PANTHER" id="PTHR33121">
    <property type="entry name" value="CYCLIC DI-GMP PHOSPHODIESTERASE PDEF"/>
    <property type="match status" value="1"/>
</dbReference>
<dbReference type="InterPro" id="IPR001633">
    <property type="entry name" value="EAL_dom"/>
</dbReference>
<gene>
    <name evidence="3" type="ORF">H4O24_09515</name>
</gene>
<dbReference type="CDD" id="cd01948">
    <property type="entry name" value="EAL"/>
    <property type="match status" value="1"/>
</dbReference>
<dbReference type="AlphaFoldDB" id="A0A7G6VR67"/>
<dbReference type="SMART" id="SM00052">
    <property type="entry name" value="EAL"/>
    <property type="match status" value="1"/>
</dbReference>
<dbReference type="InterPro" id="IPR035919">
    <property type="entry name" value="EAL_sf"/>
</dbReference>
<dbReference type="Gene3D" id="3.20.20.450">
    <property type="entry name" value="EAL domain"/>
    <property type="match status" value="1"/>
</dbReference>
<dbReference type="InterPro" id="IPR007890">
    <property type="entry name" value="CHASE2"/>
</dbReference>
<evidence type="ECO:0000256" key="1">
    <source>
        <dbReference type="SAM" id="Phobius"/>
    </source>
</evidence>
<feature type="transmembrane region" description="Helical" evidence="1">
    <location>
        <begin position="282"/>
        <end position="301"/>
    </location>
</feature>
<dbReference type="SMART" id="SM01080">
    <property type="entry name" value="CHASE2"/>
    <property type="match status" value="1"/>
</dbReference>
<evidence type="ECO:0000313" key="4">
    <source>
        <dbReference type="Proteomes" id="UP000515297"/>
    </source>
</evidence>
<evidence type="ECO:0000259" key="2">
    <source>
        <dbReference type="PROSITE" id="PS50883"/>
    </source>
</evidence>
<accession>A0A7G6VR67</accession>
<dbReference type="Pfam" id="PF00563">
    <property type="entry name" value="EAL"/>
    <property type="match status" value="1"/>
</dbReference>
<keyword evidence="1" id="KW-0472">Membrane</keyword>
<dbReference type="Pfam" id="PF05226">
    <property type="entry name" value="CHASE2"/>
    <property type="match status" value="1"/>
</dbReference>
<dbReference type="RefSeq" id="WP_185883532.1">
    <property type="nucleotide sequence ID" value="NZ_CP060052.1"/>
</dbReference>
<dbReference type="GO" id="GO:0071111">
    <property type="term" value="F:cyclic-guanylate-specific phosphodiesterase activity"/>
    <property type="evidence" value="ECO:0007669"/>
    <property type="project" value="InterPro"/>
</dbReference>
<dbReference type="PROSITE" id="PS50883">
    <property type="entry name" value="EAL"/>
    <property type="match status" value="1"/>
</dbReference>
<keyword evidence="1" id="KW-0812">Transmembrane</keyword>